<reference evidence="2" key="2">
    <citation type="journal article" date="2018" name="BMC Genomics">
        <title>Genomic insights into host adaptation between the wheat stripe rust pathogen (Puccinia striiformis f. sp. tritici) and the barley stripe rust pathogen (Puccinia striiformis f. sp. hordei).</title>
        <authorList>
            <person name="Xia C."/>
            <person name="Wang M."/>
            <person name="Yin C."/>
            <person name="Cornejo O.E."/>
            <person name="Hulbert S.H."/>
            <person name="Chen X."/>
        </authorList>
    </citation>
    <scope>NUCLEOTIDE SEQUENCE [LARGE SCALE GENOMIC DNA]</scope>
    <source>
        <strain evidence="2">93TX-2</strain>
    </source>
</reference>
<dbReference type="OrthoDB" id="2506870at2759"/>
<reference evidence="2" key="3">
    <citation type="journal article" date="2018" name="Mol. Plant Microbe Interact.">
        <title>Genome sequence resources for the wheat stripe rust pathogen (Puccinia striiformis f. sp. tritici) and the barley stripe rust pathogen (Puccinia striiformis f. sp. hordei).</title>
        <authorList>
            <person name="Xia C."/>
            <person name="Wang M."/>
            <person name="Yin C."/>
            <person name="Cornejo O.E."/>
            <person name="Hulbert S.H."/>
            <person name="Chen X."/>
        </authorList>
    </citation>
    <scope>NUCLEOTIDE SEQUENCE [LARGE SCALE GENOMIC DNA]</scope>
    <source>
        <strain evidence="2">93TX-2</strain>
    </source>
</reference>
<proteinExistence type="predicted"/>
<dbReference type="EMBL" id="PKSM01000040">
    <property type="protein sequence ID" value="POW20004.1"/>
    <property type="molecule type" value="Genomic_DNA"/>
</dbReference>
<sequence>MTVSKCVTEAGLALALSWGEVAHKDFENHTVNLAAMSIPQAHKQLSDTTVLPIQPHTQLAGLHKGLAQWHVAGTKTGPPGVLEVQDPSLMLTLETQVVV</sequence>
<evidence type="ECO:0000313" key="1">
    <source>
        <dbReference type="EMBL" id="POW20004.1"/>
    </source>
</evidence>
<evidence type="ECO:0000313" key="2">
    <source>
        <dbReference type="Proteomes" id="UP000238274"/>
    </source>
</evidence>
<name>A0A2S4WE11_9BASI</name>
<organism evidence="1 2">
    <name type="scientific">Puccinia striiformis</name>
    <dbReference type="NCBI Taxonomy" id="27350"/>
    <lineage>
        <taxon>Eukaryota</taxon>
        <taxon>Fungi</taxon>
        <taxon>Dikarya</taxon>
        <taxon>Basidiomycota</taxon>
        <taxon>Pucciniomycotina</taxon>
        <taxon>Pucciniomycetes</taxon>
        <taxon>Pucciniales</taxon>
        <taxon>Pucciniaceae</taxon>
        <taxon>Puccinia</taxon>
    </lineage>
</organism>
<keyword evidence="2" id="KW-1185">Reference proteome</keyword>
<protein>
    <submittedName>
        <fullName evidence="1">Uncharacterized protein</fullName>
    </submittedName>
</protein>
<dbReference type="AlphaFoldDB" id="A0A2S4WE11"/>
<accession>A0A2S4WE11</accession>
<dbReference type="VEuPathDB" id="FungiDB:PSHT_04171"/>
<gene>
    <name evidence="1" type="ORF">PSHT_04171</name>
</gene>
<comment type="caution">
    <text evidence="1">The sequence shown here is derived from an EMBL/GenBank/DDBJ whole genome shotgun (WGS) entry which is preliminary data.</text>
</comment>
<reference evidence="1 2" key="1">
    <citation type="submission" date="2017-12" db="EMBL/GenBank/DDBJ databases">
        <title>Gene loss provides genomic basis for host adaptation in cereal stripe rust fungi.</title>
        <authorList>
            <person name="Xia C."/>
        </authorList>
    </citation>
    <scope>NUCLEOTIDE SEQUENCE [LARGE SCALE GENOMIC DNA]</scope>
    <source>
        <strain evidence="1 2">93TX-2</strain>
    </source>
</reference>
<dbReference type="Proteomes" id="UP000238274">
    <property type="component" value="Unassembled WGS sequence"/>
</dbReference>